<comment type="caution">
    <text evidence="2">The sequence shown here is derived from an EMBL/GenBank/DDBJ whole genome shotgun (WGS) entry which is preliminary data.</text>
</comment>
<organism evidence="2 3">
    <name type="scientific">Necator americanus</name>
    <name type="common">Human hookworm</name>
    <dbReference type="NCBI Taxonomy" id="51031"/>
    <lineage>
        <taxon>Eukaryota</taxon>
        <taxon>Metazoa</taxon>
        <taxon>Ecdysozoa</taxon>
        <taxon>Nematoda</taxon>
        <taxon>Chromadorea</taxon>
        <taxon>Rhabditida</taxon>
        <taxon>Rhabditina</taxon>
        <taxon>Rhabditomorpha</taxon>
        <taxon>Strongyloidea</taxon>
        <taxon>Ancylostomatidae</taxon>
        <taxon>Bunostominae</taxon>
        <taxon>Necator</taxon>
    </lineage>
</organism>
<proteinExistence type="predicted"/>
<sequence length="75" mass="8232">MGCRVRYTDGSAESSAGYGSRASSMSLTKLENILNDDDEGTKRAEEMLGPARPVKTGHLNYNMIYDSEKSKQIKA</sequence>
<dbReference type="Proteomes" id="UP001303046">
    <property type="component" value="Unassembled WGS sequence"/>
</dbReference>
<accession>A0ABR1CTM7</accession>
<protein>
    <submittedName>
        <fullName evidence="2">Uncharacterized protein</fullName>
    </submittedName>
</protein>
<feature type="region of interest" description="Disordered" evidence="1">
    <location>
        <begin position="1"/>
        <end position="23"/>
    </location>
</feature>
<evidence type="ECO:0000313" key="3">
    <source>
        <dbReference type="Proteomes" id="UP001303046"/>
    </source>
</evidence>
<evidence type="ECO:0000313" key="2">
    <source>
        <dbReference type="EMBL" id="KAK6741682.1"/>
    </source>
</evidence>
<name>A0ABR1CTM7_NECAM</name>
<keyword evidence="3" id="KW-1185">Reference proteome</keyword>
<gene>
    <name evidence="2" type="primary">Necator_chrIII.g10275</name>
    <name evidence="2" type="ORF">RB195_009510</name>
</gene>
<dbReference type="EMBL" id="JAVFWL010000003">
    <property type="protein sequence ID" value="KAK6741682.1"/>
    <property type="molecule type" value="Genomic_DNA"/>
</dbReference>
<reference evidence="2 3" key="1">
    <citation type="submission" date="2023-08" db="EMBL/GenBank/DDBJ databases">
        <title>A Necator americanus chromosomal reference genome.</title>
        <authorList>
            <person name="Ilik V."/>
            <person name="Petrzelkova K.J."/>
            <person name="Pardy F."/>
            <person name="Fuh T."/>
            <person name="Niatou-Singa F.S."/>
            <person name="Gouil Q."/>
            <person name="Baker L."/>
            <person name="Ritchie M.E."/>
            <person name="Jex A.R."/>
            <person name="Gazzola D."/>
            <person name="Li H."/>
            <person name="Toshio Fujiwara R."/>
            <person name="Zhan B."/>
            <person name="Aroian R.V."/>
            <person name="Pafco B."/>
            <person name="Schwarz E.M."/>
        </authorList>
    </citation>
    <scope>NUCLEOTIDE SEQUENCE [LARGE SCALE GENOMIC DNA]</scope>
    <source>
        <strain evidence="2 3">Aroian</strain>
        <tissue evidence="2">Whole animal</tissue>
    </source>
</reference>
<evidence type="ECO:0000256" key="1">
    <source>
        <dbReference type="SAM" id="MobiDB-lite"/>
    </source>
</evidence>